<keyword evidence="1" id="KW-0843">Virulence</keyword>
<dbReference type="EMBL" id="PQXM01000113">
    <property type="protein sequence ID" value="TGO77311.1"/>
    <property type="molecule type" value="Genomic_DNA"/>
</dbReference>
<accession>A0A4Z1JTY4</accession>
<organism evidence="2 3">
    <name type="scientific">Botrytis elliptica</name>
    <dbReference type="NCBI Taxonomy" id="278938"/>
    <lineage>
        <taxon>Eukaryota</taxon>
        <taxon>Fungi</taxon>
        <taxon>Dikarya</taxon>
        <taxon>Ascomycota</taxon>
        <taxon>Pezizomycotina</taxon>
        <taxon>Leotiomycetes</taxon>
        <taxon>Helotiales</taxon>
        <taxon>Sclerotiniaceae</taxon>
        <taxon>Botrytis</taxon>
    </lineage>
</organism>
<dbReference type="STRING" id="278938.A0A4Z1JTY4"/>
<dbReference type="Gene3D" id="1.10.630.10">
    <property type="entry name" value="Cytochrome P450"/>
    <property type="match status" value="1"/>
</dbReference>
<gene>
    <name evidence="2" type="ORF">BELL_0114g00280</name>
</gene>
<dbReference type="SUPFAM" id="SSF48264">
    <property type="entry name" value="Cytochrome P450"/>
    <property type="match status" value="1"/>
</dbReference>
<evidence type="ECO:0008006" key="4">
    <source>
        <dbReference type="Google" id="ProtNLM"/>
    </source>
</evidence>
<sequence length="123" mass="14358">MYRINAAPAKICNDLARRYGDLATLWLGSCPVIMINTPQAAHCLLQRKAASTSSRPMHNNFRHKIMPFRVVLEPEGETFRKLRQIYNKFLGKQHLQIFQKNQEEESESAYETVEWTKFLPNFS</sequence>
<dbReference type="GO" id="GO:0005506">
    <property type="term" value="F:iron ion binding"/>
    <property type="evidence" value="ECO:0007669"/>
    <property type="project" value="InterPro"/>
</dbReference>
<dbReference type="GO" id="GO:0004497">
    <property type="term" value="F:monooxygenase activity"/>
    <property type="evidence" value="ECO:0007669"/>
    <property type="project" value="InterPro"/>
</dbReference>
<comment type="caution">
    <text evidence="2">The sequence shown here is derived from an EMBL/GenBank/DDBJ whole genome shotgun (WGS) entry which is preliminary data.</text>
</comment>
<evidence type="ECO:0000313" key="3">
    <source>
        <dbReference type="Proteomes" id="UP000297229"/>
    </source>
</evidence>
<evidence type="ECO:0000256" key="1">
    <source>
        <dbReference type="ARBA" id="ARBA00023026"/>
    </source>
</evidence>
<dbReference type="InterPro" id="IPR036396">
    <property type="entry name" value="Cyt_P450_sf"/>
</dbReference>
<dbReference type="InterPro" id="IPR001128">
    <property type="entry name" value="Cyt_P450"/>
</dbReference>
<keyword evidence="3" id="KW-1185">Reference proteome</keyword>
<evidence type="ECO:0000313" key="2">
    <source>
        <dbReference type="EMBL" id="TGO77311.1"/>
    </source>
</evidence>
<dbReference type="Proteomes" id="UP000297229">
    <property type="component" value="Unassembled WGS sequence"/>
</dbReference>
<dbReference type="Pfam" id="PF00067">
    <property type="entry name" value="p450"/>
    <property type="match status" value="1"/>
</dbReference>
<dbReference type="GO" id="GO:0016705">
    <property type="term" value="F:oxidoreductase activity, acting on paired donors, with incorporation or reduction of molecular oxygen"/>
    <property type="evidence" value="ECO:0007669"/>
    <property type="project" value="InterPro"/>
</dbReference>
<name>A0A4Z1JTY4_9HELO</name>
<dbReference type="GO" id="GO:0020037">
    <property type="term" value="F:heme binding"/>
    <property type="evidence" value="ECO:0007669"/>
    <property type="project" value="InterPro"/>
</dbReference>
<reference evidence="2 3" key="1">
    <citation type="submission" date="2017-12" db="EMBL/GenBank/DDBJ databases">
        <title>Comparative genomics of Botrytis spp.</title>
        <authorList>
            <person name="Valero-Jimenez C.A."/>
            <person name="Tapia P."/>
            <person name="Veloso J."/>
            <person name="Silva-Moreno E."/>
            <person name="Staats M."/>
            <person name="Valdes J.H."/>
            <person name="Van Kan J.A.L."/>
        </authorList>
    </citation>
    <scope>NUCLEOTIDE SEQUENCE [LARGE SCALE GENOMIC DNA]</scope>
    <source>
        <strain evidence="2 3">Be9601</strain>
    </source>
</reference>
<protein>
    <recommendedName>
        <fullName evidence="4">Cytochrome P450</fullName>
    </recommendedName>
</protein>
<dbReference type="AlphaFoldDB" id="A0A4Z1JTY4"/>
<dbReference type="PANTHER" id="PTHR24299">
    <property type="entry name" value="CYTOCHROME P450 FAMILY 1"/>
    <property type="match status" value="1"/>
</dbReference>
<proteinExistence type="predicted"/>